<dbReference type="InterPro" id="IPR029058">
    <property type="entry name" value="AB_hydrolase_fold"/>
</dbReference>
<dbReference type="Gene3D" id="3.30.300.30">
    <property type="match status" value="3"/>
</dbReference>
<dbReference type="PANTHER" id="PTHR45527:SF1">
    <property type="entry name" value="FATTY ACID SYNTHASE"/>
    <property type="match status" value="1"/>
</dbReference>
<reference evidence="7 8" key="1">
    <citation type="journal article" date="2011" name="J. Bacteriol.">
        <title>Genome sequence of the halotolerant marine bacterium Myxococcus fulvus HW-1.</title>
        <authorList>
            <person name="Li Z.F."/>
            <person name="Li X."/>
            <person name="Liu H."/>
            <person name="Liu X."/>
            <person name="Han K."/>
            <person name="Wu Z.H."/>
            <person name="Hu W."/>
            <person name="Li F.F."/>
            <person name="Li Y.Z."/>
        </authorList>
    </citation>
    <scope>NUCLEOTIDE SEQUENCE [LARGE SCALE GENOMIC DNA]</scope>
    <source>
        <strain evidence="8">ATCC BAA-855 / HW-1</strain>
    </source>
</reference>
<dbReference type="PROSITE" id="PS00012">
    <property type="entry name" value="PHOSPHOPANTETHEINE"/>
    <property type="match status" value="4"/>
</dbReference>
<dbReference type="EMBL" id="CP002830">
    <property type="protein sequence ID" value="AEI67515.1"/>
    <property type="molecule type" value="Genomic_DNA"/>
</dbReference>
<dbReference type="HOGENOM" id="CLU_000022_0_13_7"/>
<comment type="similarity">
    <text evidence="2">Belongs to the ATP-dependent AMP-binding enzyme family.</text>
</comment>
<dbReference type="eggNOG" id="COG1020">
    <property type="taxonomic scope" value="Bacteria"/>
</dbReference>
<dbReference type="STRING" id="483219.LILAB_28140"/>
<feature type="domain" description="Carrier" evidence="6">
    <location>
        <begin position="1553"/>
        <end position="1628"/>
    </location>
</feature>
<evidence type="ECO:0000256" key="3">
    <source>
        <dbReference type="ARBA" id="ARBA00022450"/>
    </source>
</evidence>
<dbReference type="NCBIfam" id="TIGR01733">
    <property type="entry name" value="AA-adenyl-dom"/>
    <property type="match status" value="3"/>
</dbReference>
<dbReference type="CDD" id="cd05930">
    <property type="entry name" value="A_NRPS"/>
    <property type="match status" value="1"/>
</dbReference>
<sequence length="4043" mass="441220">MSDNIQDLYPLSPLQGGMLFHAISEPGQGLYFNQLVCELRRLDVRAFTQAWEAVVLAHPILRTALVWDDVDEPVQVVLREVELPIRVEDWRGLEPDARDSRWESFLEEDRREGIDLSQAPLVRLALMRVGEDSYRFVFSHSHLILDGWSVPLVLRDVFAAYEDALAGRPLRLVPPRPFGDYIGWLAEHDLAASESFWRQTLKGFREPTPLRAGPDGSEGHGRATRSLHLSEERTSALNALARRQGLTVSSLVQGAWALVLGHLSGAGDVVFGTIVSGRPPDLPGVEDMVGLFINTQPVRVRLTRDVSSLGWLRSLQDAQLEARQHEHAPLVKVQRWSDVPAGTPLFESLVVFENYPLDAALSSSAKSLSVHDVRAVEEDHFALTLVSMNGARLPLHLRYDRARFTAAFADAQLERLRFVLERWAEHAEDLLEEVARRSEHTRHPLALTWADPRQPDVAPEPGRSASPAPPRAFEGPRDAKEATLAAIWAQVFGRERVDIHDNFFELGGDSIVGIQVIARAAQAGLRITAKQLFDQPTVARLAAVASEVPVDGASAPAAEAAPEASTEPSRQRRAEQVHVEDVPLAEGVAVRPLSFAQERLWFLDQLEPGSASYNVTAAVRLVGPLDAQALERGFHALVQRHESLRTTFRSERGVPVQVIAPDGAPSFQPVDLSGLPESIRGDSASRLLKEEVLRPFDLLRGPLLRASLVKLAPEEHLLVMVIHHIVSDGWSIGVLVREWVTLYQAHLHGMASPLPPLPMQYADFAQWQRGWLRGEVLEAQVRYWRQQLEGAPRALELPTDKPRPAAQTFRGRAKRQVWPQALWQRVVALSRAEGATPFMVLVAAYQTVLWRHSGQDDISVGFPIAGRTHAQTEGLIGYFANTLVLRARVRPEATFRELLAQVREATLGAYAHQDVPFEKLVEALLPERDLSRSPLFQVSLTLLNTPQPKMDLGRGLALSPVEAETHTSKFDLSLMVEEAPEGVMVALNYNSDLFEDETAERLLRHVRVLLEAAVESPGQRLEALPLMGAEERQRLVEVWSGRTVAYPREASLAELFEAQVEKTPDAVAVEDRGETLTYAALNRRANQVAHHLRGMGVGPEVRVGVCVERSLAWVVSMLGVVKAGGVYVPLDASYPLERLGWMKSEARVALLVAQEKLADEMASGSELVVSVDTEWDALIARQPESNLRSGANGGNLAYVMFTSGSTGRPKGVGVPQRAVTRLVMGSGVADFGPREVWLQLAPTAFDASTLEVWGALLHGGKLVVYPEGPLELEALARTLEETGITSLWLTAALFEQMQAYQPQALRGVRQVLAGGDVLPVGRVRERVASGAVLINGYGPTEGTTFTSVHRMETVEDVGPGAVPIGRPVANTRVYVLDARLSPVPAGVRGELYVGGDGLAVGYVGRPELTAERFVPSPFGEGERLYRTGDEARWLGNGTLEFLGRRDTQVKVRGFRIELGEVEEALKQQAGVEEAAAVVREEGWGGKRLVAYVVAPGGDGAALKESVKQRLPEYMVPSAVVVLEALPLTPNGKVDRKALQVAELAPQVERQAREPRTPTEHQLLALWREVLGTERVNVEDDFFELGGHSLLATQLVAHVRAAFSVELPLRAIFESPTLEALAARIEGAGSSDASEGVPPLVPAPRTDAMPVSFAQQRLWFIDQLHPGSAVYNVPIFLRLEGTLSVEALQQALSALVDRHESLRTTFASREGQPVQVIHPTGAFRLAFEDLGAWPTESREAELQARTAREALRPFDLRHGPLLRATVTRLSPASHTLLLVLHHIISDGWSLGVLVREVGALYTAFQEGRPPALPPMPVQYADFSVWQRRWLQGDALEAQLAWWRMQLSGAPPYLELPTDKPRPVTLSHQGAAVPVRLSRSLSDGVTALAQAEGATPFMVLLAAFQLLLSRYAGQEDVVVGSPIAGRRYQETEGLIGFFVNTLVLRAEVRPEEAFRDLLAQVRERTLGAYEHQDVPFEKLVEHLQPERSLGRSPLFQVLFVLQNAPVGHLALPSLAVKPQGLVGTEAARFELSLNLGESPEGFSGILQFSTDLFTQATAARVVTHLQRLLESVISAPAQRLSDVSLLAEAERQQVLGAWDAPGLDVPRAAVHQRFEQAVASSPDAPAVRCEDEVLSFRELDARANQLAHHLRGLGVGADVPVALCLERGVAWVVSMLGVLKAGGAYVPLDSTQPASRLQDLVAEVAAPVVITQARHAQVFGGTAATVVQWDADAATLEQHARHSPACEVHPDQLAYVLFTSGSTGRPKGVAVSHGQLAHYVHAVTERLDLKTCASFALVSTVVADLGNTVLFPALCSGGLLHVLTQERATSPAEAAEYFARFPVDCMKIVPAHLAALMTAAEPGRVLPKKRLVLGGESSSWSLLEQVHALAPACQVFNHYGPTETTVGVVAGPVALPRSAVSGASVPLGRALAHTRLYVLDAALRPVPVGIPGELYVGGAQVTRGYLRRPDLTAERYVPDPYSLTPGARMYRTGDKVRWVDDGRVEFIGRTDFQVKVRGFRVEPGEVAGVLRAHPGLRDAVVVAREDAPGDKRLVAYAVPAEAPGPETAALRAYLQERLPAHMVPSALVVLEALPLTANGKVDWRALPAPEASARDSSPDYEAPASPLEETLASVWAQVLRVERVGRKDDFFGLGGHSLLATQVVARLRAALGVEVPLRALFESPSLRGFAQRVALAARSEAMPGLHAQPRSEKRPLSFAQQRLWFLDRLQPGSTAYNVPLVLNLEGPLDVEVLERAFSELVRRHEVLRTTFPVQGEAPVQVILPAEALRIPVVDLRGQEDTAARRFIRAEVDRPFDLARAPALRTHLLKLAEARHVLVMMLHHIVSDGWSMGILVRELSTLHEAFSHGNASPLPELPVQYADYSQWQRDWLKGEALEAQVRYWRQQLEGAPRALELPTDRPRPAVQTFRGAVRRQVWPQALWQRVESLGRSESATPFMVLLAAYQTVLWRHSGQDDISVGFPIAGRTHAQTEGLIGYFANTLVLRARVKPEATFRELLAQVREVTVGAYAHQDVPFEKLVEELRPERDLSRSPLFQVSLTLQNTPPPDVKRSEGLSLKVVDAEIQTSKFDLSLFVGDAPGGVYAALNYNSDLFDGETAERLLGHMRVLLEAAVASPGQRLEALPLMGAEERQRLVEASSGSAVAFPREATLAELFEAQVEETPDAVAVTFESEHVTYRGLEARANQLAHFLQGMGVGVESLVGVCLERSVDMVVALLGVLKAGAAYVPLDPAYPRERLVGMLEDSGAAVLLTHERHQDVLASAPVRVVLLDAQREEVSRQPATRPAVPRVGPEALAYVIFTSGSTGRPKGAMNAHGAIVNRLRWMQREYGLGGEDVVLQKTPFSFDVSVWEFFWPLSVGARLVVARPGGHQEPAYLTKVLKEERVSTVHFVPSMLRAFLEEPGLEGLTALRRVVCSGEALDAELVKTAYARLPEAVEVHNLYGPTEAAVDVTYWPCPRDARLQRVPIGKPVANTALYVLDGQGQPAPVGIPGELHIGGVQVGRGYRQRPELTAERFIPDAFSGVPGARLYRTGDVARWLPDGTLEYLGRADFQVKLRGFRIELGEVEAALRGHPGVRDAVAVVRQEAQGDARLIAYVTGEAEPLTSAALQAHLRKQLPSHMVPSVVVRLDVLPLTPSGKVDRKALPVPEAPTVPSGQYVAPRTPTEEALADIFSQVLGGRRVGVHDGFFELGGHSLLATQVVVRVRAQFGVELPLRALFESPSVAKLTGWLDGAGTDALVRCRVALQPEGSGAPVFLVHAVGGAVGPYRELARRVGSSRPVYAFQAAGLDGREPPLARIEALARRYVESMREVQPEGPYVLGGWSLGGVVAFEMARELERQGQRVALLALMDSFAPDEKVSAREAEGGVLLARMAMDLARMAGAESALRPEDFAGLGDEAQLSTVVQHARQAGWLPPEVEVSVLRAWRDVMQANLRALAAYRPGPLRCPVLLLRAKDAQRAYAVDPSHGWAPWLPSGLTVEDVPGDHYSALRPPHVETLARRIAEHVDAATGGQETPEGLKRGAG</sequence>
<evidence type="ECO:0000256" key="4">
    <source>
        <dbReference type="ARBA" id="ARBA00022553"/>
    </source>
</evidence>
<dbReference type="InterPro" id="IPR010071">
    <property type="entry name" value="AA_adenyl_dom"/>
</dbReference>
<keyword evidence="4" id="KW-0597">Phosphoprotein</keyword>
<feature type="region of interest" description="Disordered" evidence="5">
    <location>
        <begin position="205"/>
        <end position="226"/>
    </location>
</feature>
<dbReference type="CDD" id="cd19543">
    <property type="entry name" value="DCL_NRPS"/>
    <property type="match status" value="1"/>
</dbReference>
<dbReference type="GO" id="GO:0003824">
    <property type="term" value="F:catalytic activity"/>
    <property type="evidence" value="ECO:0007669"/>
    <property type="project" value="InterPro"/>
</dbReference>
<evidence type="ECO:0000256" key="5">
    <source>
        <dbReference type="SAM" id="MobiDB-lite"/>
    </source>
</evidence>
<dbReference type="GO" id="GO:0005829">
    <property type="term" value="C:cytosol"/>
    <property type="evidence" value="ECO:0007669"/>
    <property type="project" value="TreeGrafter"/>
</dbReference>
<dbReference type="InterPro" id="IPR023213">
    <property type="entry name" value="CAT-like_dom_sf"/>
</dbReference>
<dbReference type="InterPro" id="IPR020806">
    <property type="entry name" value="PKS_PP-bd"/>
</dbReference>
<evidence type="ECO:0000313" key="8">
    <source>
        <dbReference type="Proteomes" id="UP000000488"/>
    </source>
</evidence>
<dbReference type="GO" id="GO:0072330">
    <property type="term" value="P:monocarboxylic acid biosynthetic process"/>
    <property type="evidence" value="ECO:0007669"/>
    <property type="project" value="UniProtKB-ARBA"/>
</dbReference>
<dbReference type="InterPro" id="IPR025110">
    <property type="entry name" value="AMP-bd_C"/>
</dbReference>
<feature type="domain" description="Carrier" evidence="6">
    <location>
        <begin position="3678"/>
        <end position="3753"/>
    </location>
</feature>
<dbReference type="FunFam" id="3.30.559.10:FF:000012">
    <property type="entry name" value="Non-ribosomal peptide synthetase"/>
    <property type="match status" value="3"/>
</dbReference>
<dbReference type="FunFam" id="3.30.300.30:FF:000010">
    <property type="entry name" value="Enterobactin synthetase component F"/>
    <property type="match status" value="3"/>
</dbReference>
<dbReference type="InterPro" id="IPR001242">
    <property type="entry name" value="Condensation_dom"/>
</dbReference>
<dbReference type="Gene3D" id="3.40.50.1820">
    <property type="entry name" value="alpha/beta hydrolase"/>
    <property type="match status" value="1"/>
</dbReference>
<dbReference type="SUPFAM" id="SSF52777">
    <property type="entry name" value="CoA-dependent acyltransferases"/>
    <property type="match status" value="8"/>
</dbReference>
<dbReference type="SUPFAM" id="SSF53474">
    <property type="entry name" value="alpha/beta-Hydrolases"/>
    <property type="match status" value="1"/>
</dbReference>
<dbReference type="InterPro" id="IPR009081">
    <property type="entry name" value="PP-bd_ACP"/>
</dbReference>
<dbReference type="FunFam" id="2.30.38.10:FF:000001">
    <property type="entry name" value="Non-ribosomal peptide synthetase PvdI"/>
    <property type="match status" value="3"/>
</dbReference>
<dbReference type="InterPro" id="IPR020802">
    <property type="entry name" value="TesA-like"/>
</dbReference>
<dbReference type="SMART" id="SM00824">
    <property type="entry name" value="PKS_TE"/>
    <property type="match status" value="1"/>
</dbReference>
<dbReference type="FunFam" id="3.40.50.12780:FF:000012">
    <property type="entry name" value="Non-ribosomal peptide synthetase"/>
    <property type="match status" value="2"/>
</dbReference>
<dbReference type="InterPro" id="IPR036736">
    <property type="entry name" value="ACP-like_sf"/>
</dbReference>
<name>F8CHL4_MYXFH</name>
<gene>
    <name evidence="7" type="ordered locus">LILAB_28140</name>
</gene>
<organism evidence="7 8">
    <name type="scientific">Myxococcus fulvus (strain ATCC BAA-855 / HW-1)</name>
    <dbReference type="NCBI Taxonomy" id="483219"/>
    <lineage>
        <taxon>Bacteria</taxon>
        <taxon>Pseudomonadati</taxon>
        <taxon>Myxococcota</taxon>
        <taxon>Myxococcia</taxon>
        <taxon>Myxococcales</taxon>
        <taxon>Cystobacterineae</taxon>
        <taxon>Myxococcaceae</taxon>
        <taxon>Myxococcus</taxon>
    </lineage>
</organism>
<feature type="domain" description="Carrier" evidence="6">
    <location>
        <begin position="2620"/>
        <end position="2695"/>
    </location>
</feature>
<dbReference type="InterPro" id="IPR020845">
    <property type="entry name" value="AMP-binding_CS"/>
</dbReference>
<feature type="region of interest" description="Disordered" evidence="5">
    <location>
        <begin position="554"/>
        <end position="574"/>
    </location>
</feature>
<feature type="compositionally biased region" description="Low complexity" evidence="5">
    <location>
        <begin position="554"/>
        <end position="568"/>
    </location>
</feature>
<dbReference type="FunFam" id="1.10.1200.10:FF:000016">
    <property type="entry name" value="Non-ribosomal peptide synthase"/>
    <property type="match status" value="2"/>
</dbReference>
<dbReference type="GO" id="GO:0044550">
    <property type="term" value="P:secondary metabolite biosynthetic process"/>
    <property type="evidence" value="ECO:0007669"/>
    <property type="project" value="UniProtKB-ARBA"/>
</dbReference>
<dbReference type="KEGG" id="mfu:LILAB_28140"/>
<dbReference type="NCBIfam" id="NF003417">
    <property type="entry name" value="PRK04813.1"/>
    <property type="match status" value="3"/>
</dbReference>
<dbReference type="Pfam" id="PF00550">
    <property type="entry name" value="PP-binding"/>
    <property type="match status" value="4"/>
</dbReference>
<evidence type="ECO:0000313" key="7">
    <source>
        <dbReference type="EMBL" id="AEI67515.1"/>
    </source>
</evidence>
<accession>F8CHL4</accession>
<dbReference type="CDD" id="cd19531">
    <property type="entry name" value="LCL_NRPS-like"/>
    <property type="match status" value="3"/>
</dbReference>
<protein>
    <submittedName>
        <fullName evidence="7">Non-ribosomal peptide synthetase</fullName>
    </submittedName>
</protein>
<dbReference type="FunFam" id="3.40.50.980:FF:000001">
    <property type="entry name" value="Non-ribosomal peptide synthetase"/>
    <property type="match status" value="3"/>
</dbReference>
<evidence type="ECO:0000259" key="6">
    <source>
        <dbReference type="PROSITE" id="PS50075"/>
    </source>
</evidence>
<dbReference type="Pfam" id="PF00975">
    <property type="entry name" value="Thioesterase"/>
    <property type="match status" value="1"/>
</dbReference>
<dbReference type="InterPro" id="IPR001031">
    <property type="entry name" value="Thioesterase"/>
</dbReference>
<dbReference type="Gene3D" id="1.10.1200.10">
    <property type="entry name" value="ACP-like"/>
    <property type="match status" value="4"/>
</dbReference>
<dbReference type="Gene3D" id="3.30.559.10">
    <property type="entry name" value="Chloramphenicol acetyltransferase-like domain"/>
    <property type="match status" value="4"/>
</dbReference>
<dbReference type="InterPro" id="IPR045851">
    <property type="entry name" value="AMP-bd_C_sf"/>
</dbReference>
<dbReference type="GO" id="GO:0043041">
    <property type="term" value="P:amino acid activation for nonribosomal peptide biosynthetic process"/>
    <property type="evidence" value="ECO:0007669"/>
    <property type="project" value="TreeGrafter"/>
</dbReference>
<dbReference type="Gene3D" id="3.40.50.980">
    <property type="match status" value="6"/>
</dbReference>
<dbReference type="Pfam" id="PF13193">
    <property type="entry name" value="AMP-binding_C"/>
    <property type="match status" value="3"/>
</dbReference>
<evidence type="ECO:0000256" key="2">
    <source>
        <dbReference type="ARBA" id="ARBA00006432"/>
    </source>
</evidence>
<evidence type="ECO:0000256" key="1">
    <source>
        <dbReference type="ARBA" id="ARBA00001957"/>
    </source>
</evidence>
<dbReference type="FunFam" id="3.40.50.980:FF:000002">
    <property type="entry name" value="Enterobactin synthetase component F"/>
    <property type="match status" value="1"/>
</dbReference>
<dbReference type="InterPro" id="IPR000873">
    <property type="entry name" value="AMP-dep_synth/lig_dom"/>
</dbReference>
<dbReference type="PANTHER" id="PTHR45527">
    <property type="entry name" value="NONRIBOSOMAL PEPTIDE SYNTHETASE"/>
    <property type="match status" value="1"/>
</dbReference>
<feature type="domain" description="Carrier" evidence="6">
    <location>
        <begin position="475"/>
        <end position="549"/>
    </location>
</feature>
<dbReference type="SUPFAM" id="SSF56801">
    <property type="entry name" value="Acetyl-CoA synthetase-like"/>
    <property type="match status" value="3"/>
</dbReference>
<dbReference type="InterPro" id="IPR006162">
    <property type="entry name" value="Ppantetheine_attach_site"/>
</dbReference>
<dbReference type="PROSITE" id="PS50075">
    <property type="entry name" value="CARRIER"/>
    <property type="match status" value="4"/>
</dbReference>
<dbReference type="Pfam" id="PF00501">
    <property type="entry name" value="AMP-binding"/>
    <property type="match status" value="3"/>
</dbReference>
<dbReference type="GO" id="GO:0031177">
    <property type="term" value="F:phosphopantetheine binding"/>
    <property type="evidence" value="ECO:0007669"/>
    <property type="project" value="InterPro"/>
</dbReference>
<dbReference type="SUPFAM" id="SSF47336">
    <property type="entry name" value="ACP-like"/>
    <property type="match status" value="4"/>
</dbReference>
<dbReference type="Gene3D" id="3.30.559.30">
    <property type="entry name" value="Nonribosomal peptide synthetase, condensation domain"/>
    <property type="match status" value="4"/>
</dbReference>
<proteinExistence type="inferred from homology"/>
<dbReference type="FunFam" id="1.10.1200.10:FF:000005">
    <property type="entry name" value="Nonribosomal peptide synthetase 1"/>
    <property type="match status" value="2"/>
</dbReference>
<dbReference type="CDD" id="cd17646">
    <property type="entry name" value="A_NRPS_AB3403-like"/>
    <property type="match status" value="1"/>
</dbReference>
<dbReference type="CDD" id="cd12117">
    <property type="entry name" value="A_NRPS_Srf_like"/>
    <property type="match status" value="1"/>
</dbReference>
<dbReference type="Proteomes" id="UP000000488">
    <property type="component" value="Chromosome"/>
</dbReference>
<feature type="region of interest" description="Disordered" evidence="5">
    <location>
        <begin position="445"/>
        <end position="477"/>
    </location>
</feature>
<dbReference type="Gene3D" id="2.30.38.10">
    <property type="entry name" value="Luciferase, Domain 3"/>
    <property type="match status" value="3"/>
</dbReference>
<dbReference type="Pfam" id="PF00668">
    <property type="entry name" value="Condensation"/>
    <property type="match status" value="4"/>
</dbReference>
<dbReference type="PROSITE" id="PS00455">
    <property type="entry name" value="AMP_BINDING"/>
    <property type="match status" value="3"/>
</dbReference>
<dbReference type="SMART" id="SM00823">
    <property type="entry name" value="PKS_PP"/>
    <property type="match status" value="4"/>
</dbReference>
<keyword evidence="3" id="KW-0596">Phosphopantetheine</keyword>
<comment type="cofactor">
    <cofactor evidence="1">
        <name>pantetheine 4'-phosphate</name>
        <dbReference type="ChEBI" id="CHEBI:47942"/>
    </cofactor>
</comment>